<dbReference type="SUPFAM" id="SSF55874">
    <property type="entry name" value="ATPase domain of HSP90 chaperone/DNA topoisomerase II/histidine kinase"/>
    <property type="match status" value="1"/>
</dbReference>
<protein>
    <recommendedName>
        <fullName evidence="3">histidine kinase</fullName>
        <ecNumber evidence="3">2.7.13.3</ecNumber>
    </recommendedName>
</protein>
<dbReference type="AlphaFoldDB" id="A0A4P6X3T0"/>
<comment type="catalytic activity">
    <reaction evidence="1">
        <text>ATP + protein L-histidine = ADP + protein N-phospho-L-histidine.</text>
        <dbReference type="EC" id="2.7.13.3"/>
    </reaction>
</comment>
<keyword evidence="8" id="KW-0812">Transmembrane</keyword>
<feature type="transmembrane region" description="Helical" evidence="8">
    <location>
        <begin position="168"/>
        <end position="189"/>
    </location>
</feature>
<dbReference type="KEGG" id="hpse:HPF_16455"/>
<evidence type="ECO:0000256" key="8">
    <source>
        <dbReference type="SAM" id="Phobius"/>
    </source>
</evidence>
<evidence type="ECO:0000256" key="1">
    <source>
        <dbReference type="ARBA" id="ARBA00000085"/>
    </source>
</evidence>
<feature type="domain" description="HAMP" evidence="10">
    <location>
        <begin position="190"/>
        <end position="242"/>
    </location>
</feature>
<evidence type="ECO:0000256" key="2">
    <source>
        <dbReference type="ARBA" id="ARBA00004370"/>
    </source>
</evidence>
<dbReference type="GO" id="GO:0046983">
    <property type="term" value="F:protein dimerization activity"/>
    <property type="evidence" value="ECO:0007669"/>
    <property type="project" value="InterPro"/>
</dbReference>
<evidence type="ECO:0000313" key="11">
    <source>
        <dbReference type="EMBL" id="QBM29286.1"/>
    </source>
</evidence>
<organism evidence="11 12">
    <name type="scientific">Hydrogenophaga pseudoflava</name>
    <name type="common">Pseudomonas carboxydoflava</name>
    <dbReference type="NCBI Taxonomy" id="47421"/>
    <lineage>
        <taxon>Bacteria</taxon>
        <taxon>Pseudomonadati</taxon>
        <taxon>Pseudomonadota</taxon>
        <taxon>Betaproteobacteria</taxon>
        <taxon>Burkholderiales</taxon>
        <taxon>Comamonadaceae</taxon>
        <taxon>Hydrogenophaga</taxon>
    </lineage>
</organism>
<evidence type="ECO:0000259" key="9">
    <source>
        <dbReference type="PROSITE" id="PS50109"/>
    </source>
</evidence>
<dbReference type="SUPFAM" id="SSF158472">
    <property type="entry name" value="HAMP domain-like"/>
    <property type="match status" value="1"/>
</dbReference>
<dbReference type="Pfam" id="PF02518">
    <property type="entry name" value="HATPase_c"/>
    <property type="match status" value="1"/>
</dbReference>
<accession>A0A4P6X3T0</accession>
<dbReference type="InterPro" id="IPR050482">
    <property type="entry name" value="Sensor_HK_TwoCompSys"/>
</dbReference>
<keyword evidence="12" id="KW-1185">Reference proteome</keyword>
<dbReference type="PROSITE" id="PS50109">
    <property type="entry name" value="HIS_KIN"/>
    <property type="match status" value="1"/>
</dbReference>
<dbReference type="GO" id="GO:0000155">
    <property type="term" value="F:phosphorelay sensor kinase activity"/>
    <property type="evidence" value="ECO:0007669"/>
    <property type="project" value="InterPro"/>
</dbReference>
<evidence type="ECO:0000313" key="12">
    <source>
        <dbReference type="Proteomes" id="UP000293912"/>
    </source>
</evidence>
<keyword evidence="8" id="KW-1133">Transmembrane helix</keyword>
<dbReference type="GO" id="GO:0016020">
    <property type="term" value="C:membrane"/>
    <property type="evidence" value="ECO:0007669"/>
    <property type="project" value="UniProtKB-SubCell"/>
</dbReference>
<dbReference type="CDD" id="cd16917">
    <property type="entry name" value="HATPase_UhpB-NarQ-NarX-like"/>
    <property type="match status" value="1"/>
</dbReference>
<dbReference type="Gene3D" id="6.10.340.10">
    <property type="match status" value="1"/>
</dbReference>
<dbReference type="Proteomes" id="UP000293912">
    <property type="component" value="Chromosome"/>
</dbReference>
<feature type="domain" description="Histidine kinase" evidence="9">
    <location>
        <begin position="372"/>
        <end position="459"/>
    </location>
</feature>
<evidence type="ECO:0000256" key="7">
    <source>
        <dbReference type="ARBA" id="ARBA00023012"/>
    </source>
</evidence>
<dbReference type="EC" id="2.7.13.3" evidence="3"/>
<dbReference type="InterPro" id="IPR003660">
    <property type="entry name" value="HAMP_dom"/>
</dbReference>
<dbReference type="Gene3D" id="3.30.565.10">
    <property type="entry name" value="Histidine kinase-like ATPase, C-terminal domain"/>
    <property type="match status" value="1"/>
</dbReference>
<sequence length="468" mass="50653">MPAEPASVLFPVPGYRLQRRLGAWLLAGAALLLLASGGWSLWRVASAVDPQLQRLARTIERLRLNELGAEPGVFQATLAGEELQNLVGLGELVPFCLTVRNIHGLAVDQRCLGTAGAHPGGVESLLRATAGEEVGALLPLVRYPGTRVGELALAPHWPAQSALLWQHWWQTLVSAAGVLAVAALAYLAARRALKPTGAMMATLQRLEAGDLSARMPPAGPRELQRIGAQFNRMADRLQDTVGAQRQLADRLLSVREEERRHLARELHDELGQSLTSMRAEVAIVDEVARESVPALLPSADALTRTCEGMVTAVRHIVQQLRPPGLETFGLKASLEQLVDSWRRRDTGRCGYSLQIDGDFDRWDDTLSVSVFRLVQEGLTNAVRHGQATRIAVVLSERADGLHLQVQDNGPLAQPPSLPDSGGQGLLGMRERVQALGGTLALEVADPHGLRLRIHLPVHEGHHAAPADH</sequence>
<name>A0A4P6X3T0_HYDPS</name>
<dbReference type="RefSeq" id="WP_133157224.1">
    <property type="nucleotide sequence ID" value="NZ_CP037867.1"/>
</dbReference>
<dbReference type="InterPro" id="IPR005467">
    <property type="entry name" value="His_kinase_dom"/>
</dbReference>
<reference evidence="11 12" key="1">
    <citation type="submission" date="2019-03" db="EMBL/GenBank/DDBJ databases">
        <authorList>
            <person name="Sebastian G."/>
            <person name="Baumann P."/>
            <person name="Ruckert C."/>
            <person name="Kalinowski J."/>
            <person name="Nebel B."/>
            <person name="Takors R."/>
            <person name="Blombach B."/>
        </authorList>
    </citation>
    <scope>NUCLEOTIDE SEQUENCE [LARGE SCALE GENOMIC DNA]</scope>
    <source>
        <strain evidence="11 12">DSM 1084</strain>
    </source>
</reference>
<keyword evidence="4" id="KW-0597">Phosphoprotein</keyword>
<dbReference type="Pfam" id="PF00672">
    <property type="entry name" value="HAMP"/>
    <property type="match status" value="1"/>
</dbReference>
<dbReference type="PANTHER" id="PTHR24421">
    <property type="entry name" value="NITRATE/NITRITE SENSOR PROTEIN NARX-RELATED"/>
    <property type="match status" value="1"/>
</dbReference>
<comment type="subcellular location">
    <subcellularLocation>
        <location evidence="2">Membrane</location>
    </subcellularLocation>
</comment>
<keyword evidence="7" id="KW-0902">Two-component regulatory system</keyword>
<dbReference type="InterPro" id="IPR011712">
    <property type="entry name" value="Sig_transdc_His_kin_sub3_dim/P"/>
</dbReference>
<keyword evidence="6 11" id="KW-0418">Kinase</keyword>
<evidence type="ECO:0000256" key="6">
    <source>
        <dbReference type="ARBA" id="ARBA00022777"/>
    </source>
</evidence>
<dbReference type="Pfam" id="PF07730">
    <property type="entry name" value="HisKA_3"/>
    <property type="match status" value="1"/>
</dbReference>
<feature type="transmembrane region" description="Helical" evidence="8">
    <location>
        <begin position="21"/>
        <end position="42"/>
    </location>
</feature>
<keyword evidence="8" id="KW-0472">Membrane</keyword>
<dbReference type="PROSITE" id="PS50885">
    <property type="entry name" value="HAMP"/>
    <property type="match status" value="1"/>
</dbReference>
<dbReference type="InterPro" id="IPR036890">
    <property type="entry name" value="HATPase_C_sf"/>
</dbReference>
<dbReference type="PANTHER" id="PTHR24421:SF58">
    <property type="entry name" value="SIGNAL TRANSDUCTION HISTIDINE-PROTEIN KINASE_PHOSPHATASE UHPB"/>
    <property type="match status" value="1"/>
</dbReference>
<evidence type="ECO:0000256" key="5">
    <source>
        <dbReference type="ARBA" id="ARBA00022679"/>
    </source>
</evidence>
<dbReference type="SMART" id="SM00304">
    <property type="entry name" value="HAMP"/>
    <property type="match status" value="1"/>
</dbReference>
<proteinExistence type="predicted"/>
<dbReference type="Gene3D" id="1.20.5.1930">
    <property type="match status" value="1"/>
</dbReference>
<evidence type="ECO:0000256" key="3">
    <source>
        <dbReference type="ARBA" id="ARBA00012438"/>
    </source>
</evidence>
<evidence type="ECO:0000256" key="4">
    <source>
        <dbReference type="ARBA" id="ARBA00022553"/>
    </source>
</evidence>
<keyword evidence="5 11" id="KW-0808">Transferase</keyword>
<dbReference type="SMART" id="SM00387">
    <property type="entry name" value="HATPase_c"/>
    <property type="match status" value="1"/>
</dbReference>
<dbReference type="EMBL" id="CP037867">
    <property type="protein sequence ID" value="QBM29286.1"/>
    <property type="molecule type" value="Genomic_DNA"/>
</dbReference>
<evidence type="ECO:0000259" key="10">
    <source>
        <dbReference type="PROSITE" id="PS50885"/>
    </source>
</evidence>
<dbReference type="InterPro" id="IPR003594">
    <property type="entry name" value="HATPase_dom"/>
</dbReference>
<dbReference type="CDD" id="cd06225">
    <property type="entry name" value="HAMP"/>
    <property type="match status" value="1"/>
</dbReference>
<gene>
    <name evidence="11" type="primary">liaS2</name>
    <name evidence="11" type="ORF">HPF_16455</name>
</gene>